<comment type="caution">
    <text evidence="1">The sequence shown here is derived from an EMBL/GenBank/DDBJ whole genome shotgun (WGS) entry which is preliminary data.</text>
</comment>
<sequence length="187" mass="20596">MEKTLVLYFTFSALFGAVVASGLTEEEGLINPTQLEKFVDELPDMPQILGFDIVNGVPKPKFLNIGMFMKKWKFHRDLPPTPVFAYGTSKHTASVPGPTIEALHGIDTYVTWQNHLPSKHILPWDPTILTAVPSTKKGIPTVVHLHGAIDEPASDGNPSSWFTARFEGKGTHLVQKNLSLPQLATAR</sequence>
<gene>
    <name evidence="1" type="ORF">Patl1_15279</name>
</gene>
<proteinExistence type="predicted"/>
<accession>A0ACC1B8Q9</accession>
<evidence type="ECO:0000313" key="1">
    <source>
        <dbReference type="EMBL" id="KAJ0095307.1"/>
    </source>
</evidence>
<dbReference type="EMBL" id="CM047902">
    <property type="protein sequence ID" value="KAJ0095307.1"/>
    <property type="molecule type" value="Genomic_DNA"/>
</dbReference>
<keyword evidence="2" id="KW-1185">Reference proteome</keyword>
<dbReference type="Proteomes" id="UP001164250">
    <property type="component" value="Chromosome 6"/>
</dbReference>
<evidence type="ECO:0000313" key="2">
    <source>
        <dbReference type="Proteomes" id="UP001164250"/>
    </source>
</evidence>
<reference evidence="2" key="1">
    <citation type="journal article" date="2023" name="G3 (Bethesda)">
        <title>Genome assembly and association tests identify interacting loci associated with vigor, precocity, and sex in interspecific pistachio rootstocks.</title>
        <authorList>
            <person name="Palmer W."/>
            <person name="Jacygrad E."/>
            <person name="Sagayaradj S."/>
            <person name="Cavanaugh K."/>
            <person name="Han R."/>
            <person name="Bertier L."/>
            <person name="Beede B."/>
            <person name="Kafkas S."/>
            <person name="Golino D."/>
            <person name="Preece J."/>
            <person name="Michelmore R."/>
        </authorList>
    </citation>
    <scope>NUCLEOTIDE SEQUENCE [LARGE SCALE GENOMIC DNA]</scope>
</reference>
<name>A0ACC1B8Q9_9ROSI</name>
<organism evidence="1 2">
    <name type="scientific">Pistacia atlantica</name>
    <dbReference type="NCBI Taxonomy" id="434234"/>
    <lineage>
        <taxon>Eukaryota</taxon>
        <taxon>Viridiplantae</taxon>
        <taxon>Streptophyta</taxon>
        <taxon>Embryophyta</taxon>
        <taxon>Tracheophyta</taxon>
        <taxon>Spermatophyta</taxon>
        <taxon>Magnoliopsida</taxon>
        <taxon>eudicotyledons</taxon>
        <taxon>Gunneridae</taxon>
        <taxon>Pentapetalae</taxon>
        <taxon>rosids</taxon>
        <taxon>malvids</taxon>
        <taxon>Sapindales</taxon>
        <taxon>Anacardiaceae</taxon>
        <taxon>Pistacia</taxon>
    </lineage>
</organism>
<protein>
    <submittedName>
        <fullName evidence="1">Uncharacterized protein</fullName>
    </submittedName>
</protein>